<dbReference type="InterPro" id="IPR010982">
    <property type="entry name" value="Lambda_DNA-bd_dom_sf"/>
</dbReference>
<proteinExistence type="predicted"/>
<sequence>MAEAVSPTVARRRVRLALREARESLSLTQQQVADEMEWSLSKVIRIENGDVTIAPNDLRPLLSRYGIKDRDRVSELLTAAKIARTRQRKAWYQAPEFREMLSDATLRLIEYEAEAVAIRSYSIYYMPGFLQTPDYAAALTGKFAEDLGEARVRVLLRTREQRRQQLIARLDAVEIYILLEESVLMRPIGGPAIFADQLRELRTAAKSGQLHLRMLPFDFDYPIDNNGTYDLMALSGSDSDSEIMYRENGMTDEIVEDRATTARHRLRFEHLWTLAADESDTIGRVDQRIKDLETKSP</sequence>
<keyword evidence="3" id="KW-1185">Reference proteome</keyword>
<dbReference type="RefSeq" id="WP_213002605.1">
    <property type="nucleotide sequence ID" value="NZ_BAAATW010000006.1"/>
</dbReference>
<reference evidence="2" key="1">
    <citation type="submission" date="2021-03" db="EMBL/GenBank/DDBJ databases">
        <title>Whole genome shotgun sequence of Actinoplanes consettensis NBRC 14913.</title>
        <authorList>
            <person name="Komaki H."/>
            <person name="Tamura T."/>
        </authorList>
    </citation>
    <scope>NUCLEOTIDE SEQUENCE</scope>
    <source>
        <strain evidence="2">NBRC 14913</strain>
    </source>
</reference>
<feature type="domain" description="HTH cro/C1-type" evidence="1">
    <location>
        <begin position="18"/>
        <end position="73"/>
    </location>
</feature>
<organism evidence="2 3">
    <name type="scientific">Winogradskya consettensis</name>
    <dbReference type="NCBI Taxonomy" id="113560"/>
    <lineage>
        <taxon>Bacteria</taxon>
        <taxon>Bacillati</taxon>
        <taxon>Actinomycetota</taxon>
        <taxon>Actinomycetes</taxon>
        <taxon>Micromonosporales</taxon>
        <taxon>Micromonosporaceae</taxon>
        <taxon>Winogradskya</taxon>
    </lineage>
</organism>
<gene>
    <name evidence="2" type="ORF">Aco04nite_82340</name>
</gene>
<dbReference type="PROSITE" id="PS50943">
    <property type="entry name" value="HTH_CROC1"/>
    <property type="match status" value="1"/>
</dbReference>
<dbReference type="InterPro" id="IPR043917">
    <property type="entry name" value="DUF5753"/>
</dbReference>
<dbReference type="EMBL" id="BOQP01000052">
    <property type="protein sequence ID" value="GIM82604.1"/>
    <property type="molecule type" value="Genomic_DNA"/>
</dbReference>
<evidence type="ECO:0000313" key="3">
    <source>
        <dbReference type="Proteomes" id="UP000680865"/>
    </source>
</evidence>
<comment type="caution">
    <text evidence="2">The sequence shown here is derived from an EMBL/GenBank/DDBJ whole genome shotgun (WGS) entry which is preliminary data.</text>
</comment>
<dbReference type="SUPFAM" id="SSF47413">
    <property type="entry name" value="lambda repressor-like DNA-binding domains"/>
    <property type="match status" value="1"/>
</dbReference>
<dbReference type="GO" id="GO:0003677">
    <property type="term" value="F:DNA binding"/>
    <property type="evidence" value="ECO:0007669"/>
    <property type="project" value="InterPro"/>
</dbReference>
<dbReference type="Proteomes" id="UP000680865">
    <property type="component" value="Unassembled WGS sequence"/>
</dbReference>
<evidence type="ECO:0000259" key="1">
    <source>
        <dbReference type="PROSITE" id="PS50943"/>
    </source>
</evidence>
<accession>A0A919T362</accession>
<dbReference type="Gene3D" id="1.10.260.40">
    <property type="entry name" value="lambda repressor-like DNA-binding domains"/>
    <property type="match status" value="1"/>
</dbReference>
<dbReference type="CDD" id="cd00093">
    <property type="entry name" value="HTH_XRE"/>
    <property type="match status" value="1"/>
</dbReference>
<dbReference type="Pfam" id="PF19054">
    <property type="entry name" value="DUF5753"/>
    <property type="match status" value="1"/>
</dbReference>
<dbReference type="InterPro" id="IPR001387">
    <property type="entry name" value="Cro/C1-type_HTH"/>
</dbReference>
<dbReference type="Pfam" id="PF13560">
    <property type="entry name" value="HTH_31"/>
    <property type="match status" value="1"/>
</dbReference>
<dbReference type="SMART" id="SM00530">
    <property type="entry name" value="HTH_XRE"/>
    <property type="match status" value="1"/>
</dbReference>
<dbReference type="AlphaFoldDB" id="A0A919T362"/>
<name>A0A919T362_9ACTN</name>
<evidence type="ECO:0000313" key="2">
    <source>
        <dbReference type="EMBL" id="GIM82604.1"/>
    </source>
</evidence>
<protein>
    <submittedName>
        <fullName evidence="2">Transcriptional regulator</fullName>
    </submittedName>
</protein>